<dbReference type="EMBL" id="JAHUTJ010077282">
    <property type="protein sequence ID" value="MED6295067.1"/>
    <property type="molecule type" value="Genomic_DNA"/>
</dbReference>
<dbReference type="InterPro" id="IPR036259">
    <property type="entry name" value="MFS_trans_sf"/>
</dbReference>
<feature type="transmembrane region" description="Helical" evidence="6">
    <location>
        <begin position="528"/>
        <end position="545"/>
    </location>
</feature>
<evidence type="ECO:0000256" key="1">
    <source>
        <dbReference type="ARBA" id="ARBA00004141"/>
    </source>
</evidence>
<proteinExistence type="predicted"/>
<dbReference type="InterPro" id="IPR005828">
    <property type="entry name" value="MFS_sugar_transport-like"/>
</dbReference>
<dbReference type="PANTHER" id="PTHR24064">
    <property type="entry name" value="SOLUTE CARRIER FAMILY 22 MEMBER"/>
    <property type="match status" value="1"/>
</dbReference>
<keyword evidence="8" id="KW-1185">Reference proteome</keyword>
<accession>A0ABU7F6K9</accession>
<evidence type="ECO:0000256" key="6">
    <source>
        <dbReference type="SAM" id="Phobius"/>
    </source>
</evidence>
<protein>
    <submittedName>
        <fullName evidence="7">Uncharacterized protein</fullName>
    </submittedName>
</protein>
<feature type="compositionally biased region" description="Polar residues" evidence="5">
    <location>
        <begin position="134"/>
        <end position="143"/>
    </location>
</feature>
<keyword evidence="3 6" id="KW-1133">Transmembrane helix</keyword>
<feature type="non-terminal residue" evidence="7">
    <location>
        <position position="605"/>
    </location>
</feature>
<evidence type="ECO:0000256" key="3">
    <source>
        <dbReference type="ARBA" id="ARBA00022989"/>
    </source>
</evidence>
<dbReference type="Gene3D" id="1.20.1250.20">
    <property type="entry name" value="MFS general substrate transporter like domains"/>
    <property type="match status" value="1"/>
</dbReference>
<feature type="region of interest" description="Disordered" evidence="5">
    <location>
        <begin position="1"/>
        <end position="233"/>
    </location>
</feature>
<organism evidence="7 8">
    <name type="scientific">Characodon lateralis</name>
    <dbReference type="NCBI Taxonomy" id="208331"/>
    <lineage>
        <taxon>Eukaryota</taxon>
        <taxon>Metazoa</taxon>
        <taxon>Chordata</taxon>
        <taxon>Craniata</taxon>
        <taxon>Vertebrata</taxon>
        <taxon>Euteleostomi</taxon>
        <taxon>Actinopterygii</taxon>
        <taxon>Neopterygii</taxon>
        <taxon>Teleostei</taxon>
        <taxon>Neoteleostei</taxon>
        <taxon>Acanthomorphata</taxon>
        <taxon>Ovalentaria</taxon>
        <taxon>Atherinomorphae</taxon>
        <taxon>Cyprinodontiformes</taxon>
        <taxon>Goodeidae</taxon>
        <taxon>Characodon</taxon>
    </lineage>
</organism>
<name>A0ABU7F6K9_9TELE</name>
<sequence length="605" mass="65816">MLLNPNSTNPLPHRGTPPQVNSIAEKPMKPHPHSASSTQSTPAAPRSPTTQRAATPRQGPRATSPPPTGATGQTPASTTPTTGPPTLHHERTNSPTKRSPASSRHPGPLSPTTPPLSHKKTLHQCHCNDHPGGNTIQLSSTIAAQPIQMPVTPHPRRHDNQQSSTPPSPPNPPRHRQQFQHTSPQEGYMHQPGTSGQPLQAKHNQPAAPVQSQDMLRHPTHPTANPAWHPTMGYNHRRKEWKKATAAPVTGCPANSTLIPQGTPACRPPAPLHGAPRPTRAGPARHPSGATFQSTPSKTPYRSLAPPQPADQGPKPGAEIQGNPSDPERAKTLAPDKTRPPTPAQTRLEGPLPLPASDHRWEMANGGVKRPQACLRQLKCGVDACCCSVHLKRKNGGEESLLVQCTEWTCTKRRMLAGIITDYTFGLGYMLLAGVAYLIRDWRKLQLAISAPGFLLIFYIRVLPQSARWLLANDRTEEAIALLRKAALVNGRVLPPAVQTEKWEFFGGSKRSHSAMDLVRTPQMRKRAIILFYIWFVNVLVYYGLSLGVSRLGTDLYLTQFVFGLVEIPARTVVLIVLPFTRRFTLSGFLAIGGLACLLMLAVPA</sequence>
<gene>
    <name evidence="7" type="ORF">CHARACLAT_027586</name>
</gene>
<dbReference type="SUPFAM" id="SSF103473">
    <property type="entry name" value="MFS general substrate transporter"/>
    <property type="match status" value="1"/>
</dbReference>
<keyword evidence="4 6" id="KW-0472">Membrane</keyword>
<keyword evidence="2 6" id="KW-0812">Transmembrane</keyword>
<evidence type="ECO:0000256" key="5">
    <source>
        <dbReference type="SAM" id="MobiDB-lite"/>
    </source>
</evidence>
<feature type="transmembrane region" description="Helical" evidence="6">
    <location>
        <begin position="416"/>
        <end position="439"/>
    </location>
</feature>
<dbReference type="Proteomes" id="UP001352852">
    <property type="component" value="Unassembled WGS sequence"/>
</dbReference>
<feature type="compositionally biased region" description="Low complexity" evidence="5">
    <location>
        <begin position="33"/>
        <end position="56"/>
    </location>
</feature>
<feature type="compositionally biased region" description="Low complexity" evidence="5">
    <location>
        <begin position="69"/>
        <end position="86"/>
    </location>
</feature>
<evidence type="ECO:0000313" key="8">
    <source>
        <dbReference type="Proteomes" id="UP001352852"/>
    </source>
</evidence>
<feature type="transmembrane region" description="Helical" evidence="6">
    <location>
        <begin position="557"/>
        <end position="577"/>
    </location>
</feature>
<evidence type="ECO:0000256" key="2">
    <source>
        <dbReference type="ARBA" id="ARBA00022692"/>
    </source>
</evidence>
<feature type="compositionally biased region" description="Polar residues" evidence="5">
    <location>
        <begin position="290"/>
        <end position="300"/>
    </location>
</feature>
<comment type="caution">
    <text evidence="7">The sequence shown here is derived from an EMBL/GenBank/DDBJ whole genome shotgun (WGS) entry which is preliminary data.</text>
</comment>
<feature type="region of interest" description="Disordered" evidence="5">
    <location>
        <begin position="248"/>
        <end position="353"/>
    </location>
</feature>
<feature type="compositionally biased region" description="Polar residues" evidence="5">
    <location>
        <begin position="93"/>
        <end position="102"/>
    </location>
</feature>
<feature type="compositionally biased region" description="Polar residues" evidence="5">
    <location>
        <begin position="1"/>
        <end position="10"/>
    </location>
</feature>
<evidence type="ECO:0000313" key="7">
    <source>
        <dbReference type="EMBL" id="MED6295067.1"/>
    </source>
</evidence>
<comment type="subcellular location">
    <subcellularLocation>
        <location evidence="1">Membrane</location>
        <topology evidence="1">Multi-pass membrane protein</topology>
    </subcellularLocation>
</comment>
<evidence type="ECO:0000256" key="4">
    <source>
        <dbReference type="ARBA" id="ARBA00023136"/>
    </source>
</evidence>
<feature type="transmembrane region" description="Helical" evidence="6">
    <location>
        <begin position="584"/>
        <end position="603"/>
    </location>
</feature>
<feature type="compositionally biased region" description="Basic and acidic residues" evidence="5">
    <location>
        <begin position="326"/>
        <end position="339"/>
    </location>
</feature>
<dbReference type="Pfam" id="PF00083">
    <property type="entry name" value="Sugar_tr"/>
    <property type="match status" value="1"/>
</dbReference>
<reference evidence="7 8" key="1">
    <citation type="submission" date="2021-06" db="EMBL/GenBank/DDBJ databases">
        <authorList>
            <person name="Palmer J.M."/>
        </authorList>
    </citation>
    <scope>NUCLEOTIDE SEQUENCE [LARGE SCALE GENOMIC DNA]</scope>
    <source>
        <strain evidence="7 8">CL_MEX2019</strain>
        <tissue evidence="7">Muscle</tissue>
    </source>
</reference>